<dbReference type="PANTHER" id="PTHR21272:SF3">
    <property type="entry name" value="CATABOLIC 3-DEHYDROQUINASE"/>
    <property type="match status" value="1"/>
</dbReference>
<dbReference type="HOGENOM" id="CLU_090968_1_0_1"/>
<dbReference type="Gene3D" id="3.40.50.9100">
    <property type="entry name" value="Dehydroquinase, class II"/>
    <property type="match status" value="1"/>
</dbReference>
<feature type="binding site" evidence="3">
    <location>
        <position position="146"/>
    </location>
    <ligand>
        <name>substrate</name>
    </ligand>
</feature>
<dbReference type="EMBL" id="KL584752">
    <property type="protein sequence ID" value="KEQ98502.1"/>
    <property type="molecule type" value="Genomic_DNA"/>
</dbReference>
<comment type="catalytic activity">
    <reaction evidence="3">
        <text>3-dehydroquinate = 3-dehydroshikimate + H2O</text>
        <dbReference type="Rhea" id="RHEA:21096"/>
        <dbReference type="ChEBI" id="CHEBI:15377"/>
        <dbReference type="ChEBI" id="CHEBI:16630"/>
        <dbReference type="ChEBI" id="CHEBI:32364"/>
        <dbReference type="EC" id="4.2.1.10"/>
    </reaction>
</comment>
<dbReference type="InterPro" id="IPR036441">
    <property type="entry name" value="DHquinase_II_sf"/>
</dbReference>
<dbReference type="UniPathway" id="UPA00088">
    <property type="reaction ID" value="UER00178"/>
</dbReference>
<name>A0A074YWF0_AURSE</name>
<accession>A0A074YWF0</accession>
<comment type="function">
    <text evidence="3">Is involved in the catabolism of quinate. Allows the utilization of quinate as carbon source via the beta-ketoadipate pathway.</text>
</comment>
<dbReference type="OMA" id="AYTHYSY"/>
<feature type="site" description="Transition state stabilizer" evidence="3">
    <location>
        <position position="81"/>
    </location>
</feature>
<comment type="subunit">
    <text evidence="3">Homododecamer. Adopts a ring-like structure, composed of an arrangement of two hexameric rings stacked on top of one another.</text>
</comment>
<evidence type="ECO:0000256" key="1">
    <source>
        <dbReference type="ARBA" id="ARBA00022911"/>
    </source>
</evidence>
<dbReference type="NCBIfam" id="TIGR01088">
    <property type="entry name" value="aroQ"/>
    <property type="match status" value="1"/>
</dbReference>
<feature type="active site" description="Proton acceptor" evidence="3">
    <location>
        <position position="86"/>
    </location>
</feature>
<dbReference type="GO" id="GO:0003855">
    <property type="term" value="F:3-dehydroquinate dehydratase activity"/>
    <property type="evidence" value="ECO:0007669"/>
    <property type="project" value="UniProtKB-UniRule"/>
</dbReference>
<dbReference type="STRING" id="1043005.A0A074YWF0"/>
<feature type="binding site" evidence="3">
    <location>
        <position position="159"/>
    </location>
    <ligand>
        <name>substrate</name>
    </ligand>
</feature>
<keyword evidence="5" id="KW-1185">Reference proteome</keyword>
<evidence type="ECO:0000256" key="2">
    <source>
        <dbReference type="ARBA" id="ARBA00023239"/>
    </source>
</evidence>
<evidence type="ECO:0000256" key="3">
    <source>
        <dbReference type="HAMAP-Rule" id="MF_03136"/>
    </source>
</evidence>
<dbReference type="CDD" id="cd00466">
    <property type="entry name" value="DHQase_II"/>
    <property type="match status" value="1"/>
</dbReference>
<dbReference type="HAMAP" id="MF_00169">
    <property type="entry name" value="AroQ"/>
    <property type="match status" value="1"/>
</dbReference>
<evidence type="ECO:0000313" key="4">
    <source>
        <dbReference type="EMBL" id="KEQ98502.1"/>
    </source>
</evidence>
<dbReference type="NCBIfam" id="NF003806">
    <property type="entry name" value="PRK05395.1-3"/>
    <property type="match status" value="1"/>
</dbReference>
<dbReference type="EC" id="4.2.1.10" evidence="3"/>
<feature type="active site" description="Proton donor" evidence="3">
    <location>
        <position position="172"/>
    </location>
</feature>
<comment type="similarity">
    <text evidence="3">Belongs to the type-II 3-dehydroquinase family.</text>
</comment>
<feature type="binding site" evidence="3">
    <location>
        <position position="183"/>
    </location>
    <ligand>
        <name>substrate</name>
    </ligand>
</feature>
<dbReference type="GeneID" id="25365733"/>
<keyword evidence="2 3" id="KW-0456">Lyase</keyword>
<feature type="binding site" evidence="3">
    <location>
        <begin position="173"/>
        <end position="174"/>
    </location>
    <ligand>
        <name>substrate</name>
    </ligand>
</feature>
<dbReference type="NCBIfam" id="NF003805">
    <property type="entry name" value="PRK05395.1-2"/>
    <property type="match status" value="1"/>
</dbReference>
<protein>
    <recommendedName>
        <fullName evidence="3">Catabolic 3-dehydroquinase</fullName>
        <shortName evidence="3">cDHQase</shortName>
        <ecNumber evidence="3">4.2.1.10</ecNumber>
    </recommendedName>
    <alternativeName>
        <fullName evidence="3">3-dehydroquinate dehydratase</fullName>
    </alternativeName>
</protein>
<dbReference type="OrthoDB" id="8191625at2759"/>
<keyword evidence="1 3" id="KW-0672">Quinate metabolism</keyword>
<dbReference type="SUPFAM" id="SSF52304">
    <property type="entry name" value="Type II 3-dehydroquinate dehydratase"/>
    <property type="match status" value="1"/>
</dbReference>
<dbReference type="InterPro" id="IPR001874">
    <property type="entry name" value="DHquinase_II"/>
</dbReference>
<organism evidence="4 5">
    <name type="scientific">Aureobasidium subglaciale (strain EXF-2481)</name>
    <name type="common">Aureobasidium pullulans var. subglaciale</name>
    <dbReference type="NCBI Taxonomy" id="1043005"/>
    <lineage>
        <taxon>Eukaryota</taxon>
        <taxon>Fungi</taxon>
        <taxon>Dikarya</taxon>
        <taxon>Ascomycota</taxon>
        <taxon>Pezizomycotina</taxon>
        <taxon>Dothideomycetes</taxon>
        <taxon>Dothideomycetidae</taxon>
        <taxon>Dothideales</taxon>
        <taxon>Saccotheciaceae</taxon>
        <taxon>Aureobasidium</taxon>
    </lineage>
</organism>
<gene>
    <name evidence="3" type="primary">qutE</name>
    <name evidence="4" type="ORF">AUEXF2481DRAFT_37014</name>
</gene>
<proteinExistence type="inferred from homology"/>
<dbReference type="PANTHER" id="PTHR21272">
    <property type="entry name" value="CATABOLIC 3-DEHYDROQUINASE"/>
    <property type="match status" value="1"/>
</dbReference>
<dbReference type="AlphaFoldDB" id="A0A074YWF0"/>
<dbReference type="NCBIfam" id="NF003804">
    <property type="entry name" value="PRK05395.1-1"/>
    <property type="match status" value="1"/>
</dbReference>
<sequence>MAEATRLHQPLREHVLTKNHCRITVDSIFFLDKHTISQSLLELSLRTLLQSLPTSLSHQSTIVMGSILIINGPNLNLLGTREPAIYGSETLKDVENNAVALAESHGLTLQTFQSNHEGAIIDRIHAAAGFGPQGDGKKHIDWIIINPGALTHTSVGLRDALVGVSIPFVECHISNVHAREEFRHKSFLSDKAVAVIAGLGTFGYEAAVNFVAKKIKAGK</sequence>
<dbReference type="GO" id="GO:0019631">
    <property type="term" value="P:quinate catabolic process"/>
    <property type="evidence" value="ECO:0007669"/>
    <property type="project" value="TreeGrafter"/>
</dbReference>
<comment type="pathway">
    <text evidence="3">Aromatic compound metabolism; 3,4-dihydroxybenzoate biosynthesis; 3,4-dihydroxybenzoate from 3-dehydroquinate: step 1/2.</text>
</comment>
<dbReference type="RefSeq" id="XP_013346879.1">
    <property type="nucleotide sequence ID" value="XM_013491425.1"/>
</dbReference>
<dbReference type="Proteomes" id="UP000030641">
    <property type="component" value="Unassembled WGS sequence"/>
</dbReference>
<reference evidence="4 5" key="1">
    <citation type="journal article" date="2014" name="BMC Genomics">
        <title>Genome sequencing of four Aureobasidium pullulans varieties: biotechnological potential, stress tolerance, and description of new species.</title>
        <authorList>
            <person name="Gostin Ar C."/>
            <person name="Ohm R.A."/>
            <person name="Kogej T."/>
            <person name="Sonjak S."/>
            <person name="Turk M."/>
            <person name="Zajc J."/>
            <person name="Zalar P."/>
            <person name="Grube M."/>
            <person name="Sun H."/>
            <person name="Han J."/>
            <person name="Sharma A."/>
            <person name="Chiniquy J."/>
            <person name="Ngan C.Y."/>
            <person name="Lipzen A."/>
            <person name="Barry K."/>
            <person name="Grigoriev I.V."/>
            <person name="Gunde-Cimerman N."/>
        </authorList>
    </citation>
    <scope>NUCLEOTIDE SEQUENCE [LARGE SCALE GENOMIC DNA]</scope>
    <source>
        <strain evidence="4 5">EXF-2481</strain>
    </source>
</reference>
<dbReference type="InterPro" id="IPR018509">
    <property type="entry name" value="DHquinase_II_CS"/>
</dbReference>
<evidence type="ECO:0000313" key="5">
    <source>
        <dbReference type="Proteomes" id="UP000030641"/>
    </source>
</evidence>
<dbReference type="PROSITE" id="PS01029">
    <property type="entry name" value="DEHYDROQUINASE_II"/>
    <property type="match status" value="1"/>
</dbReference>
<dbReference type="Pfam" id="PF01220">
    <property type="entry name" value="DHquinase_II"/>
    <property type="match status" value="1"/>
</dbReference>
<dbReference type="NCBIfam" id="NF003807">
    <property type="entry name" value="PRK05395.1-4"/>
    <property type="match status" value="1"/>
</dbReference>
<dbReference type="GO" id="GO:0046279">
    <property type="term" value="P:3,4-dihydroxybenzoate biosynthetic process"/>
    <property type="evidence" value="ECO:0007669"/>
    <property type="project" value="UniProtKB-UniRule"/>
</dbReference>
<dbReference type="InParanoid" id="A0A074YWF0"/>
<feature type="binding site" evidence="3">
    <location>
        <position position="152"/>
    </location>
    <ligand>
        <name>substrate</name>
    </ligand>
</feature>